<dbReference type="PANTHER" id="PTHR24291">
    <property type="entry name" value="CYTOCHROME P450 FAMILY 4"/>
    <property type="match status" value="1"/>
</dbReference>
<dbReference type="Proteomes" id="UP001237105">
    <property type="component" value="Unassembled WGS sequence"/>
</dbReference>
<evidence type="ECO:0000256" key="6">
    <source>
        <dbReference type="ARBA" id="ARBA00023033"/>
    </source>
</evidence>
<dbReference type="Pfam" id="PF00067">
    <property type="entry name" value="p450"/>
    <property type="match status" value="1"/>
</dbReference>
<name>A0ABT6T447_9ACTN</name>
<dbReference type="Gene3D" id="1.10.630.10">
    <property type="entry name" value="Cytochrome P450"/>
    <property type="match status" value="1"/>
</dbReference>
<reference evidence="8 9" key="1">
    <citation type="submission" date="2023-05" db="EMBL/GenBank/DDBJ databases">
        <title>Draft genome sequence of Streptomyces sp. B-S-A12 isolated from a cave soil in Thailand.</title>
        <authorList>
            <person name="Chamroensaksri N."/>
            <person name="Muangham S."/>
        </authorList>
    </citation>
    <scope>NUCLEOTIDE SEQUENCE [LARGE SCALE GENOMIC DNA]</scope>
    <source>
        <strain evidence="8 9">B-S-A12</strain>
    </source>
</reference>
<gene>
    <name evidence="8" type="ORF">QIT00_29585</name>
</gene>
<sequence length="457" mass="50267">MSRQVPLVDGHPLLGSLNELRTDTLGAYLRAQRSYGDVVRFEAGPPGMRAEVYGIFSATGIQQVLGAQAANFRKENAVYTEIRESIGNGLLTSQDEEYIFQRRMVQPFFTRRRVNGYADTVRLEAEATAKDWEAAPGGLVDVSTEMAEFALRAVTRILFGSDIDTAIDVVRRNFPVLGDSVLRRGVTPLRIPRSWPTPANRRVGAAQRELYAVCDRIIAERTAAGATSEQDMVSLLIQARDEDGSALSAEAVRDQVLVFMLAGHETTATALAFALHLLATHPEAQRKVRDEVDAVLGGRAAGADDVESLPYINQVLKEAMRLYPSVAIMGRRTAAETEVDGFRIPEGADVYLSPWVTHRHPDYWADPEGFDPDHFTPEAEEARPRYAWFPFGGGPRACIGQHFSMLEAAIALAALFQRFEFTAVDHDIPLGLAMTLQANSSMRVRVAPREQAPKAAA</sequence>
<accession>A0ABT6T447</accession>
<evidence type="ECO:0000256" key="1">
    <source>
        <dbReference type="ARBA" id="ARBA00010617"/>
    </source>
</evidence>
<protein>
    <submittedName>
        <fullName evidence="8">Cytochrome P450</fullName>
    </submittedName>
</protein>
<dbReference type="PANTHER" id="PTHR24291:SF50">
    <property type="entry name" value="BIFUNCTIONAL ALBAFLAVENONE MONOOXYGENASE_TERPENE SYNTHASE"/>
    <property type="match status" value="1"/>
</dbReference>
<keyword evidence="4 7" id="KW-0560">Oxidoreductase</keyword>
<dbReference type="PRINTS" id="PR00385">
    <property type="entry name" value="P450"/>
</dbReference>
<evidence type="ECO:0000256" key="5">
    <source>
        <dbReference type="ARBA" id="ARBA00023004"/>
    </source>
</evidence>
<evidence type="ECO:0000256" key="3">
    <source>
        <dbReference type="ARBA" id="ARBA00022723"/>
    </source>
</evidence>
<evidence type="ECO:0000256" key="2">
    <source>
        <dbReference type="ARBA" id="ARBA00022617"/>
    </source>
</evidence>
<dbReference type="EMBL" id="JASCIS010000040">
    <property type="protein sequence ID" value="MDI3422646.1"/>
    <property type="molecule type" value="Genomic_DNA"/>
</dbReference>
<keyword evidence="2 7" id="KW-0349">Heme</keyword>
<evidence type="ECO:0000256" key="7">
    <source>
        <dbReference type="RuleBase" id="RU000461"/>
    </source>
</evidence>
<keyword evidence="9" id="KW-1185">Reference proteome</keyword>
<dbReference type="InterPro" id="IPR050196">
    <property type="entry name" value="Cytochrome_P450_Monoox"/>
</dbReference>
<dbReference type="RefSeq" id="WP_282538504.1">
    <property type="nucleotide sequence ID" value="NZ_JASCIS010000040.1"/>
</dbReference>
<dbReference type="SUPFAM" id="SSF48264">
    <property type="entry name" value="Cytochrome P450"/>
    <property type="match status" value="1"/>
</dbReference>
<evidence type="ECO:0000313" key="9">
    <source>
        <dbReference type="Proteomes" id="UP001237105"/>
    </source>
</evidence>
<dbReference type="PROSITE" id="PS00086">
    <property type="entry name" value="CYTOCHROME_P450"/>
    <property type="match status" value="1"/>
</dbReference>
<dbReference type="InterPro" id="IPR036396">
    <property type="entry name" value="Cyt_P450_sf"/>
</dbReference>
<dbReference type="InterPro" id="IPR002401">
    <property type="entry name" value="Cyt_P450_E_grp-I"/>
</dbReference>
<comment type="caution">
    <text evidence="8">The sequence shown here is derived from an EMBL/GenBank/DDBJ whole genome shotgun (WGS) entry which is preliminary data.</text>
</comment>
<keyword evidence="3 7" id="KW-0479">Metal-binding</keyword>
<dbReference type="InterPro" id="IPR001128">
    <property type="entry name" value="Cyt_P450"/>
</dbReference>
<comment type="similarity">
    <text evidence="1 7">Belongs to the cytochrome P450 family.</text>
</comment>
<evidence type="ECO:0000313" key="8">
    <source>
        <dbReference type="EMBL" id="MDI3422646.1"/>
    </source>
</evidence>
<keyword evidence="6 7" id="KW-0503">Monooxygenase</keyword>
<dbReference type="InterPro" id="IPR017972">
    <property type="entry name" value="Cyt_P450_CS"/>
</dbReference>
<keyword evidence="5 7" id="KW-0408">Iron</keyword>
<evidence type="ECO:0000256" key="4">
    <source>
        <dbReference type="ARBA" id="ARBA00023002"/>
    </source>
</evidence>
<organism evidence="8 9">
    <name type="scientific">Streptomyces luteolus</name>
    <dbReference type="NCBI Taxonomy" id="3043615"/>
    <lineage>
        <taxon>Bacteria</taxon>
        <taxon>Bacillati</taxon>
        <taxon>Actinomycetota</taxon>
        <taxon>Actinomycetes</taxon>
        <taxon>Kitasatosporales</taxon>
        <taxon>Streptomycetaceae</taxon>
        <taxon>Streptomyces</taxon>
    </lineage>
</organism>
<dbReference type="PRINTS" id="PR00463">
    <property type="entry name" value="EP450I"/>
</dbReference>
<proteinExistence type="inferred from homology"/>